<accession>A0A7C9CRB8</accession>
<dbReference type="EMBL" id="GISG01042944">
    <property type="protein sequence ID" value="MBA4623427.1"/>
    <property type="molecule type" value="Transcribed_RNA"/>
</dbReference>
<dbReference type="PANTHER" id="PTHR31621:SF1">
    <property type="entry name" value="PROTEIN DMP5"/>
    <property type="match status" value="1"/>
</dbReference>
<feature type="transmembrane region" description="Helical" evidence="7">
    <location>
        <begin position="212"/>
        <end position="231"/>
    </location>
</feature>
<dbReference type="Pfam" id="PF05078">
    <property type="entry name" value="DUF679"/>
    <property type="match status" value="1"/>
</dbReference>
<organism evidence="8">
    <name type="scientific">Opuntia streptacantha</name>
    <name type="common">Prickly pear cactus</name>
    <name type="synonym">Opuntia cardona</name>
    <dbReference type="NCBI Taxonomy" id="393608"/>
    <lineage>
        <taxon>Eukaryota</taxon>
        <taxon>Viridiplantae</taxon>
        <taxon>Streptophyta</taxon>
        <taxon>Embryophyta</taxon>
        <taxon>Tracheophyta</taxon>
        <taxon>Spermatophyta</taxon>
        <taxon>Magnoliopsida</taxon>
        <taxon>eudicotyledons</taxon>
        <taxon>Gunneridae</taxon>
        <taxon>Pentapetalae</taxon>
        <taxon>Caryophyllales</taxon>
        <taxon>Cactineae</taxon>
        <taxon>Cactaceae</taxon>
        <taxon>Opuntioideae</taxon>
        <taxon>Opuntia</taxon>
    </lineage>
</organism>
<evidence type="ECO:0000256" key="5">
    <source>
        <dbReference type="ARBA" id="ARBA00023136"/>
    </source>
</evidence>
<keyword evidence="4 7" id="KW-1133">Transmembrane helix</keyword>
<evidence type="ECO:0008006" key="9">
    <source>
        <dbReference type="Google" id="ProtNLM"/>
    </source>
</evidence>
<feature type="transmembrane region" description="Helical" evidence="7">
    <location>
        <begin position="78"/>
        <end position="97"/>
    </location>
</feature>
<proteinExistence type="inferred from homology"/>
<feature type="transmembrane region" description="Helical" evidence="7">
    <location>
        <begin position="109"/>
        <end position="127"/>
    </location>
</feature>
<keyword evidence="5 7" id="KW-0472">Membrane</keyword>
<evidence type="ECO:0000256" key="7">
    <source>
        <dbReference type="SAM" id="Phobius"/>
    </source>
</evidence>
<feature type="region of interest" description="Disordered" evidence="6">
    <location>
        <begin position="34"/>
        <end position="70"/>
    </location>
</feature>
<reference evidence="8" key="1">
    <citation type="journal article" date="2013" name="J. Plant Res.">
        <title>Effect of fungi and light on seed germination of three Opuntia species from semiarid lands of central Mexico.</title>
        <authorList>
            <person name="Delgado-Sanchez P."/>
            <person name="Jimenez-Bremont J.F."/>
            <person name="Guerrero-Gonzalez Mde L."/>
            <person name="Flores J."/>
        </authorList>
    </citation>
    <scope>NUCLEOTIDE SEQUENCE</scope>
    <source>
        <tissue evidence="8">Cladode</tissue>
    </source>
</reference>
<dbReference type="InterPro" id="IPR007770">
    <property type="entry name" value="DMP"/>
</dbReference>
<evidence type="ECO:0000256" key="3">
    <source>
        <dbReference type="ARBA" id="ARBA00022692"/>
    </source>
</evidence>
<feature type="transmembrane region" description="Helical" evidence="7">
    <location>
        <begin position="174"/>
        <end position="192"/>
    </location>
</feature>
<evidence type="ECO:0000256" key="2">
    <source>
        <dbReference type="ARBA" id="ARBA00008707"/>
    </source>
</evidence>
<dbReference type="GO" id="GO:0005737">
    <property type="term" value="C:cytoplasm"/>
    <property type="evidence" value="ECO:0007669"/>
    <property type="project" value="UniProtKB-ARBA"/>
</dbReference>
<reference evidence="8" key="2">
    <citation type="submission" date="2020-07" db="EMBL/GenBank/DDBJ databases">
        <authorList>
            <person name="Vera ALvarez R."/>
            <person name="Arias-Moreno D.M."/>
            <person name="Jimenez-Jacinto V."/>
            <person name="Jimenez-Bremont J.F."/>
            <person name="Swaminathan K."/>
            <person name="Moose S.P."/>
            <person name="Guerrero-Gonzalez M.L."/>
            <person name="Marino-Ramirez L."/>
            <person name="Landsman D."/>
            <person name="Rodriguez-Kessler M."/>
            <person name="Delgado-Sanchez P."/>
        </authorList>
    </citation>
    <scope>NUCLEOTIDE SEQUENCE</scope>
    <source>
        <tissue evidence="8">Cladode</tissue>
    </source>
</reference>
<keyword evidence="3 7" id="KW-0812">Transmembrane</keyword>
<name>A0A7C9CRB8_OPUST</name>
<feature type="compositionally biased region" description="Low complexity" evidence="6">
    <location>
        <begin position="36"/>
        <end position="46"/>
    </location>
</feature>
<evidence type="ECO:0000256" key="6">
    <source>
        <dbReference type="SAM" id="MobiDB-lite"/>
    </source>
</evidence>
<evidence type="ECO:0000256" key="1">
    <source>
        <dbReference type="ARBA" id="ARBA00004141"/>
    </source>
</evidence>
<dbReference type="GO" id="GO:0016020">
    <property type="term" value="C:membrane"/>
    <property type="evidence" value="ECO:0007669"/>
    <property type="project" value="UniProtKB-SubCell"/>
</dbReference>
<dbReference type="GO" id="GO:0010256">
    <property type="term" value="P:endomembrane system organization"/>
    <property type="evidence" value="ECO:0007669"/>
    <property type="project" value="TreeGrafter"/>
</dbReference>
<dbReference type="PANTHER" id="PTHR31621">
    <property type="entry name" value="PROTEIN DMP3"/>
    <property type="match status" value="1"/>
</dbReference>
<comment type="subcellular location">
    <subcellularLocation>
        <location evidence="1">Membrane</location>
        <topology evidence="1">Multi-pass membrane protein</topology>
    </subcellularLocation>
</comment>
<sequence length="246" mass="26847">MLQQQPSLTHFSSTFSISLHISYQLTTMSEIKQRLPSTKKASAPSDSDSDSENDRKNPQPTQAGPSMAQRALESTAHLANLLPTGTLLAFQLLTPVFTNNGQCDVATRAMTGLLLTVLALSCLLACFTDSFRASDGQVYYGFATPKGMYLFDYRASGSGQDGSGPDLSKYRLRFIDWVHAILSVLVFGVVAFRDRNVVSCFYPRPSHEAQEVLDILPVGVGLICSLLFVAFPTRRHGIGYPVTSGR</sequence>
<dbReference type="AlphaFoldDB" id="A0A7C9CRB8"/>
<evidence type="ECO:0000313" key="8">
    <source>
        <dbReference type="EMBL" id="MBA4623427.1"/>
    </source>
</evidence>
<protein>
    <recommendedName>
        <fullName evidence="9">DUF679 domain-containing protein</fullName>
    </recommendedName>
</protein>
<evidence type="ECO:0000256" key="4">
    <source>
        <dbReference type="ARBA" id="ARBA00022989"/>
    </source>
</evidence>
<comment type="similarity">
    <text evidence="2">Belongs to the plant DMP1 protein family.</text>
</comment>